<feature type="region of interest" description="Disordered" evidence="3">
    <location>
        <begin position="223"/>
        <end position="246"/>
    </location>
</feature>
<keyword evidence="8" id="KW-1185">Reference proteome</keyword>
<dbReference type="Gene3D" id="3.40.80.10">
    <property type="entry name" value="Peptidoglycan recognition protein-like"/>
    <property type="match status" value="1"/>
</dbReference>
<feature type="signal peptide" evidence="4">
    <location>
        <begin position="1"/>
        <end position="25"/>
    </location>
</feature>
<evidence type="ECO:0000256" key="3">
    <source>
        <dbReference type="SAM" id="MobiDB-lite"/>
    </source>
</evidence>
<dbReference type="Pfam" id="PF01510">
    <property type="entry name" value="Amidase_2"/>
    <property type="match status" value="1"/>
</dbReference>
<sequence length="954" mass="99874">MPENRSRFVLMCQQLLAFGTVLAVAAPAASVVTLDIVAPDPVPASGGVPTDRVGAAVVASAPTRPDVREIPVAGIARSALQGATAAAVARRNGNVGDGERLAALSEPQDVSGYATVGVTWEHGVQVDEDEITVSVRSLEDGEWGEWQPIEYHDDHGPDPDSEEARNARPGTDPIVVGAVDEVQVKIETPDGEVPADTELAVIDPGATAGATVEKPAIDTAELPSAQGDASLASATTGATDATDPEADDLGVLTATAEVTPKPKIFSRAQWGADERMRDKSSLSYYEVHAGFVHHTVNANDYTRDQVPQLLRGIYAYHTQSKGWSDIGYNFVVDRFGRIWEGRYGGVDRPVVGAHTLNYNEYSFAMSALGNFDVAKPSSAMLDAYGRLFAWKLSLHGVKAGSTSQVVGSSTFKAINGHRDAGQTACPGRYLYAKVPDIRTLAVQYQKPFSSRARSADLAGSPWPDMVVRDQETKRAFVVRTGGQVGFQKAGPADKGFGAMDLLTAVRDVTGDGIPDMVGRNGSTKSTAVYPGTAQGDFGAAVSSTMRFAGADQMTGAMDMTDDGKNDLVVRSGTSKKLYVYPGNGQGGFRKPRLLSASWGAYSMTIGAADMNKDGHDDLVVKAADRLYLVPGTGTGLGSRVRLPGRFGAYDLIGGLGDVTNDGKADLVARARQSKLGYIFPGTGTGSVGQKFGPFTTFRNATYLGVDGQLAGNSRNDVVTRNSRGGLLVHPNNGAKNVEGIVDTGTSLAGTNLVLNVGDWNGDGHGDVMTRVAATGVMQLRLGDGRGKLAPPVAAGSGWKSIGLVAAVGDFTGDGFPDLMGQPSGAAMRIYPGNGSTGFKSSYVAHSSIASTGQTGLGLWDGDGSPDSLMRRSDGTLQLYPGNGPGGLLNPTRIGSGASRYDWLQSVGDANGDGRPDLVGRERTTGVLWLVPGARNGFGTPRFLKDGFARFDLSS</sequence>
<proteinExistence type="inferred from homology"/>
<feature type="compositionally biased region" description="Low complexity" evidence="3">
    <location>
        <begin position="227"/>
        <end position="241"/>
    </location>
</feature>
<dbReference type="InterPro" id="IPR028994">
    <property type="entry name" value="Integrin_alpha_N"/>
</dbReference>
<comment type="similarity">
    <text evidence="1">Belongs to the N-acetylmuramoyl-L-alanine amidase 2 family.</text>
</comment>
<evidence type="ECO:0000256" key="2">
    <source>
        <dbReference type="ARBA" id="ARBA00022729"/>
    </source>
</evidence>
<feature type="region of interest" description="Disordered" evidence="3">
    <location>
        <begin position="148"/>
        <end position="172"/>
    </location>
</feature>
<dbReference type="PANTHER" id="PTHR11022">
    <property type="entry name" value="PEPTIDOGLYCAN RECOGNITION PROTEIN"/>
    <property type="match status" value="1"/>
</dbReference>
<feature type="domain" description="N-acetylmuramoyl-L-alanine amidase" evidence="5">
    <location>
        <begin position="275"/>
        <end position="427"/>
    </location>
</feature>
<dbReference type="SUPFAM" id="SSF55846">
    <property type="entry name" value="N-acetylmuramoyl-L-alanine amidase-like"/>
    <property type="match status" value="1"/>
</dbReference>
<dbReference type="RefSeq" id="WP_221026241.1">
    <property type="nucleotide sequence ID" value="NZ_JAIEZQ010000003.1"/>
</dbReference>
<dbReference type="InterPro" id="IPR006619">
    <property type="entry name" value="PGRP_domain_met/bac"/>
</dbReference>
<name>A0ABS7RPI5_9ACTN</name>
<reference evidence="7 8" key="1">
    <citation type="submission" date="2021-08" db="EMBL/GenBank/DDBJ databases">
        <title>Nocardioides bacterium WL0053 sp. nov., isolated from the sediment.</title>
        <authorList>
            <person name="Wang L."/>
            <person name="Zhang D."/>
            <person name="Zhang A."/>
        </authorList>
    </citation>
    <scope>NUCLEOTIDE SEQUENCE [LARGE SCALE GENOMIC DNA]</scope>
    <source>
        <strain evidence="7 8">WL0053</strain>
    </source>
</reference>
<accession>A0ABS7RPI5</accession>
<dbReference type="SUPFAM" id="SSF69318">
    <property type="entry name" value="Integrin alpha N-terminal domain"/>
    <property type="match status" value="2"/>
</dbReference>
<dbReference type="SMART" id="SM00644">
    <property type="entry name" value="Ami_2"/>
    <property type="match status" value="1"/>
</dbReference>
<dbReference type="InterPro" id="IPR013517">
    <property type="entry name" value="FG-GAP"/>
</dbReference>
<evidence type="ECO:0000313" key="7">
    <source>
        <dbReference type="EMBL" id="MBY9076437.1"/>
    </source>
</evidence>
<feature type="chain" id="PRO_5045837767" evidence="4">
    <location>
        <begin position="26"/>
        <end position="954"/>
    </location>
</feature>
<organism evidence="7 8">
    <name type="scientific">Nocardioides jiangsuensis</name>
    <dbReference type="NCBI Taxonomy" id="2866161"/>
    <lineage>
        <taxon>Bacteria</taxon>
        <taxon>Bacillati</taxon>
        <taxon>Actinomycetota</taxon>
        <taxon>Actinomycetes</taxon>
        <taxon>Propionibacteriales</taxon>
        <taxon>Nocardioidaceae</taxon>
        <taxon>Nocardioides</taxon>
    </lineage>
</organism>
<dbReference type="EMBL" id="JAIEZQ010000003">
    <property type="protein sequence ID" value="MBY9076437.1"/>
    <property type="molecule type" value="Genomic_DNA"/>
</dbReference>
<dbReference type="InterPro" id="IPR002502">
    <property type="entry name" value="Amidase_domain"/>
</dbReference>
<dbReference type="Gene3D" id="2.130.10.130">
    <property type="entry name" value="Integrin alpha, N-terminal"/>
    <property type="match status" value="2"/>
</dbReference>
<dbReference type="Pfam" id="PF13517">
    <property type="entry name" value="FG-GAP_3"/>
    <property type="match status" value="2"/>
</dbReference>
<feature type="compositionally biased region" description="Basic and acidic residues" evidence="3">
    <location>
        <begin position="150"/>
        <end position="166"/>
    </location>
</feature>
<evidence type="ECO:0000256" key="1">
    <source>
        <dbReference type="ARBA" id="ARBA00007553"/>
    </source>
</evidence>
<evidence type="ECO:0000256" key="4">
    <source>
        <dbReference type="SAM" id="SignalP"/>
    </source>
</evidence>
<evidence type="ECO:0000259" key="6">
    <source>
        <dbReference type="SMART" id="SM00701"/>
    </source>
</evidence>
<evidence type="ECO:0000259" key="5">
    <source>
        <dbReference type="SMART" id="SM00644"/>
    </source>
</evidence>
<dbReference type="Proteomes" id="UP000754710">
    <property type="component" value="Unassembled WGS sequence"/>
</dbReference>
<dbReference type="PANTHER" id="PTHR11022:SF41">
    <property type="entry name" value="PEPTIDOGLYCAN-RECOGNITION PROTEIN LC-RELATED"/>
    <property type="match status" value="1"/>
</dbReference>
<protein>
    <submittedName>
        <fullName evidence="7">FG-GAP-like repeat-containing protein</fullName>
    </submittedName>
</protein>
<keyword evidence="2 4" id="KW-0732">Signal</keyword>
<comment type="caution">
    <text evidence="7">The sequence shown here is derived from an EMBL/GenBank/DDBJ whole genome shotgun (WGS) entry which is preliminary data.</text>
</comment>
<dbReference type="InterPro" id="IPR015510">
    <property type="entry name" value="PGRP"/>
</dbReference>
<feature type="domain" description="Peptidoglycan recognition protein family" evidence="6">
    <location>
        <begin position="262"/>
        <end position="410"/>
    </location>
</feature>
<dbReference type="SMART" id="SM00701">
    <property type="entry name" value="PGRP"/>
    <property type="match status" value="1"/>
</dbReference>
<dbReference type="InterPro" id="IPR036505">
    <property type="entry name" value="Amidase/PGRP_sf"/>
</dbReference>
<dbReference type="CDD" id="cd06583">
    <property type="entry name" value="PGRP"/>
    <property type="match status" value="1"/>
</dbReference>
<evidence type="ECO:0000313" key="8">
    <source>
        <dbReference type="Proteomes" id="UP000754710"/>
    </source>
</evidence>
<gene>
    <name evidence="7" type="ORF">K1X13_16505</name>
</gene>